<protein>
    <recommendedName>
        <fullName evidence="5">Secreted protein</fullName>
    </recommendedName>
</protein>
<feature type="chain" id="PRO_5018207064" description="Secreted protein" evidence="2">
    <location>
        <begin position="26"/>
        <end position="528"/>
    </location>
</feature>
<dbReference type="Proteomes" id="UP000275356">
    <property type="component" value="Unassembled WGS sequence"/>
</dbReference>
<name>A0A3N2DBL2_9MICO</name>
<dbReference type="AlphaFoldDB" id="A0A3N2DBL2"/>
<evidence type="ECO:0008006" key="5">
    <source>
        <dbReference type="Google" id="ProtNLM"/>
    </source>
</evidence>
<gene>
    <name evidence="3" type="ORF">EDD28_1782</name>
</gene>
<feature type="region of interest" description="Disordered" evidence="1">
    <location>
        <begin position="34"/>
        <end position="64"/>
    </location>
</feature>
<organism evidence="3 4">
    <name type="scientific">Salana multivorans</name>
    <dbReference type="NCBI Taxonomy" id="120377"/>
    <lineage>
        <taxon>Bacteria</taxon>
        <taxon>Bacillati</taxon>
        <taxon>Actinomycetota</taxon>
        <taxon>Actinomycetes</taxon>
        <taxon>Micrococcales</taxon>
        <taxon>Beutenbergiaceae</taxon>
        <taxon>Salana</taxon>
    </lineage>
</organism>
<evidence type="ECO:0000313" key="4">
    <source>
        <dbReference type="Proteomes" id="UP000275356"/>
    </source>
</evidence>
<reference evidence="3 4" key="1">
    <citation type="submission" date="2018-11" db="EMBL/GenBank/DDBJ databases">
        <title>Sequencing the genomes of 1000 actinobacteria strains.</title>
        <authorList>
            <person name="Klenk H.-P."/>
        </authorList>
    </citation>
    <scope>NUCLEOTIDE SEQUENCE [LARGE SCALE GENOMIC DNA]</scope>
    <source>
        <strain evidence="3 4">DSM 13521</strain>
    </source>
</reference>
<sequence length="528" mass="53856">MKADRFRLAAMVGAGLAATGLVACAAGTGGPTPEAGADVSVDTEQGSTTTAGTPTITSGTDAATSDGLAAPSRIDLCRWMDWEANELRLSFLQGPPDNSAALPVAASDGYVEGHVSTDTTRLSCTLPVDGVGEYVGHQATTAATVTLVADPDFAFAADVDPPRPFGSEALAFGTHATATSVENGTFTIELADDVYLVLTLLLDGRHNDSNVRTLGELAGTMADAWDAGRVPTFPAEPTDAADVVGICQAALGQERPDAVLPIDGQPILSATGEESRYDGVSTPRVSCGYASEGVSSSEGASLEVDLSLAPSPSDASLAGGQSHDGCVASDGILVTCQPGWVLYATVTGRWLVQTELRDPEAEANLLTQDEVADEALQRAVVDLGDAVTGHVGRIVLTDAPAPGTDPRVVVPAVLSAAPADAECGSGMAIRGVRTERVTATVCQEPDGDAPASIVGTLDGNPFEGAVFAPYPTCAFVVVTGGPAPSVLMCISDGTVEMLVEGDNAEYIGREYLDEAWHLGGEGPDVQGP</sequence>
<dbReference type="RefSeq" id="WP_148059581.1">
    <property type="nucleotide sequence ID" value="NZ_RKHQ01000001.1"/>
</dbReference>
<evidence type="ECO:0000256" key="1">
    <source>
        <dbReference type="SAM" id="MobiDB-lite"/>
    </source>
</evidence>
<dbReference type="PROSITE" id="PS51257">
    <property type="entry name" value="PROKAR_LIPOPROTEIN"/>
    <property type="match status" value="1"/>
</dbReference>
<feature type="signal peptide" evidence="2">
    <location>
        <begin position="1"/>
        <end position="25"/>
    </location>
</feature>
<keyword evidence="4" id="KW-1185">Reference proteome</keyword>
<evidence type="ECO:0000256" key="2">
    <source>
        <dbReference type="SAM" id="SignalP"/>
    </source>
</evidence>
<accession>A0A3N2DBL2</accession>
<proteinExistence type="predicted"/>
<feature type="compositionally biased region" description="Low complexity" evidence="1">
    <location>
        <begin position="34"/>
        <end position="60"/>
    </location>
</feature>
<evidence type="ECO:0000313" key="3">
    <source>
        <dbReference type="EMBL" id="ROR97189.1"/>
    </source>
</evidence>
<dbReference type="EMBL" id="RKHQ01000001">
    <property type="protein sequence ID" value="ROR97189.1"/>
    <property type="molecule type" value="Genomic_DNA"/>
</dbReference>
<keyword evidence="2" id="KW-0732">Signal</keyword>
<comment type="caution">
    <text evidence="3">The sequence shown here is derived from an EMBL/GenBank/DDBJ whole genome shotgun (WGS) entry which is preliminary data.</text>
</comment>